<feature type="compositionally biased region" description="Polar residues" evidence="1">
    <location>
        <begin position="399"/>
        <end position="409"/>
    </location>
</feature>
<feature type="region of interest" description="Disordered" evidence="1">
    <location>
        <begin position="312"/>
        <end position="338"/>
    </location>
</feature>
<reference evidence="3" key="1">
    <citation type="journal article" date="2023" name="Mol. Phylogenet. Evol.">
        <title>Genome-scale phylogeny and comparative genomics of the fungal order Sordariales.</title>
        <authorList>
            <person name="Hensen N."/>
            <person name="Bonometti L."/>
            <person name="Westerberg I."/>
            <person name="Brannstrom I.O."/>
            <person name="Guillou S."/>
            <person name="Cros-Aarteil S."/>
            <person name="Calhoun S."/>
            <person name="Haridas S."/>
            <person name="Kuo A."/>
            <person name="Mondo S."/>
            <person name="Pangilinan J."/>
            <person name="Riley R."/>
            <person name="LaButti K."/>
            <person name="Andreopoulos B."/>
            <person name="Lipzen A."/>
            <person name="Chen C."/>
            <person name="Yan M."/>
            <person name="Daum C."/>
            <person name="Ng V."/>
            <person name="Clum A."/>
            <person name="Steindorff A."/>
            <person name="Ohm R.A."/>
            <person name="Martin F."/>
            <person name="Silar P."/>
            <person name="Natvig D.O."/>
            <person name="Lalanne C."/>
            <person name="Gautier V."/>
            <person name="Ament-Velasquez S.L."/>
            <person name="Kruys A."/>
            <person name="Hutchinson M.I."/>
            <person name="Powell A.J."/>
            <person name="Barry K."/>
            <person name="Miller A.N."/>
            <person name="Grigoriev I.V."/>
            <person name="Debuchy R."/>
            <person name="Gladieux P."/>
            <person name="Hiltunen Thoren M."/>
            <person name="Johannesson H."/>
        </authorList>
    </citation>
    <scope>NUCLEOTIDE SEQUENCE</scope>
    <source>
        <strain evidence="3">CBS 315.58</strain>
    </source>
</reference>
<dbReference type="GO" id="GO:0000932">
    <property type="term" value="C:P-body"/>
    <property type="evidence" value="ECO:0007669"/>
    <property type="project" value="TreeGrafter"/>
</dbReference>
<dbReference type="NCBIfam" id="TIGR00087">
    <property type="entry name" value="surE"/>
    <property type="match status" value="1"/>
</dbReference>
<evidence type="ECO:0000313" key="4">
    <source>
        <dbReference type="Proteomes" id="UP001303160"/>
    </source>
</evidence>
<proteinExistence type="predicted"/>
<gene>
    <name evidence="3" type="ORF">QBC40DRAFT_350088</name>
</gene>
<dbReference type="Gene3D" id="3.40.1210.10">
    <property type="entry name" value="Survival protein SurE-like phosphatase/nucleotidase"/>
    <property type="match status" value="1"/>
</dbReference>
<comment type="caution">
    <text evidence="3">The sequence shown here is derived from an EMBL/GenBank/DDBJ whole genome shotgun (WGS) entry which is preliminary data.</text>
</comment>
<dbReference type="PANTHER" id="PTHR47551">
    <property type="entry name" value="TUBULIN--TYROSINE LIGASE PBY1-RELATED"/>
    <property type="match status" value="1"/>
</dbReference>
<name>A0AAN6XDG5_9PEZI</name>
<evidence type="ECO:0000313" key="3">
    <source>
        <dbReference type="EMBL" id="KAK4198615.1"/>
    </source>
</evidence>
<keyword evidence="4" id="KW-1185">Reference proteome</keyword>
<dbReference type="Pfam" id="PF01975">
    <property type="entry name" value="SurE"/>
    <property type="match status" value="1"/>
</dbReference>
<dbReference type="Proteomes" id="UP001303160">
    <property type="component" value="Unassembled WGS sequence"/>
</dbReference>
<keyword evidence="3" id="KW-0436">Ligase</keyword>
<dbReference type="EMBL" id="MU863943">
    <property type="protein sequence ID" value="KAK4198615.1"/>
    <property type="molecule type" value="Genomic_DNA"/>
</dbReference>
<dbReference type="InterPro" id="IPR036523">
    <property type="entry name" value="SurE-like_sf"/>
</dbReference>
<evidence type="ECO:0000259" key="2">
    <source>
        <dbReference type="Pfam" id="PF01975"/>
    </source>
</evidence>
<dbReference type="Pfam" id="PF03133">
    <property type="entry name" value="TTL"/>
    <property type="match status" value="1"/>
</dbReference>
<dbReference type="InterPro" id="IPR004344">
    <property type="entry name" value="TTL/TTLL_fam"/>
</dbReference>
<dbReference type="AlphaFoldDB" id="A0AAN6XDG5"/>
<dbReference type="PANTHER" id="PTHR47551:SF1">
    <property type="entry name" value="TUBULIN--TYROSINE LIGASE PBY1-RELATED"/>
    <property type="match status" value="1"/>
</dbReference>
<dbReference type="InterPro" id="IPR027746">
    <property type="entry name" value="TTL"/>
</dbReference>
<feature type="region of interest" description="Disordered" evidence="1">
    <location>
        <begin position="868"/>
        <end position="887"/>
    </location>
</feature>
<protein>
    <submittedName>
        <fullName evidence="3">Tubulin-tyrosine ligase</fullName>
    </submittedName>
</protein>
<feature type="region of interest" description="Disordered" evidence="1">
    <location>
        <begin position="396"/>
        <end position="420"/>
    </location>
</feature>
<organism evidence="3 4">
    <name type="scientific">Triangularia verruculosa</name>
    <dbReference type="NCBI Taxonomy" id="2587418"/>
    <lineage>
        <taxon>Eukaryota</taxon>
        <taxon>Fungi</taxon>
        <taxon>Dikarya</taxon>
        <taxon>Ascomycota</taxon>
        <taxon>Pezizomycotina</taxon>
        <taxon>Sordariomycetes</taxon>
        <taxon>Sordariomycetidae</taxon>
        <taxon>Sordariales</taxon>
        <taxon>Podosporaceae</taxon>
        <taxon>Triangularia</taxon>
    </lineage>
</organism>
<feature type="compositionally biased region" description="Low complexity" evidence="1">
    <location>
        <begin position="410"/>
        <end position="419"/>
    </location>
</feature>
<feature type="compositionally biased region" description="Basic and acidic residues" evidence="1">
    <location>
        <begin position="318"/>
        <end position="337"/>
    </location>
</feature>
<feature type="domain" description="Survival protein SurE-like phosphatase/nucleotidase" evidence="2">
    <location>
        <begin position="70"/>
        <end position="298"/>
    </location>
</feature>
<accession>A0AAN6XDG5</accession>
<dbReference type="PROSITE" id="PS51221">
    <property type="entry name" value="TTL"/>
    <property type="match status" value="1"/>
</dbReference>
<reference evidence="3" key="2">
    <citation type="submission" date="2023-05" db="EMBL/GenBank/DDBJ databases">
        <authorList>
            <consortium name="Lawrence Berkeley National Laboratory"/>
            <person name="Steindorff A."/>
            <person name="Hensen N."/>
            <person name="Bonometti L."/>
            <person name="Westerberg I."/>
            <person name="Brannstrom I.O."/>
            <person name="Guillou S."/>
            <person name="Cros-Aarteil S."/>
            <person name="Calhoun S."/>
            <person name="Haridas S."/>
            <person name="Kuo A."/>
            <person name="Mondo S."/>
            <person name="Pangilinan J."/>
            <person name="Riley R."/>
            <person name="Labutti K."/>
            <person name="Andreopoulos B."/>
            <person name="Lipzen A."/>
            <person name="Chen C."/>
            <person name="Yanf M."/>
            <person name="Daum C."/>
            <person name="Ng V."/>
            <person name="Clum A."/>
            <person name="Ohm R."/>
            <person name="Martin F."/>
            <person name="Silar P."/>
            <person name="Natvig D."/>
            <person name="Lalanne C."/>
            <person name="Gautier V."/>
            <person name="Ament-Velasquez S.L."/>
            <person name="Kruys A."/>
            <person name="Hutchinson M.I."/>
            <person name="Powell A.J."/>
            <person name="Barry K."/>
            <person name="Miller A.N."/>
            <person name="Grigoriev I.V."/>
            <person name="Debuchy R."/>
            <person name="Gladieux P."/>
            <person name="Thoren M.H."/>
            <person name="Johannesson H."/>
        </authorList>
    </citation>
    <scope>NUCLEOTIDE SEQUENCE</scope>
    <source>
        <strain evidence="3">CBS 315.58</strain>
    </source>
</reference>
<dbReference type="GO" id="GO:0016787">
    <property type="term" value="F:hydrolase activity"/>
    <property type="evidence" value="ECO:0007669"/>
    <property type="project" value="InterPro"/>
</dbReference>
<dbReference type="Gene3D" id="3.30.470.20">
    <property type="entry name" value="ATP-grasp fold, B domain"/>
    <property type="match status" value="1"/>
</dbReference>
<dbReference type="SUPFAM" id="SSF56059">
    <property type="entry name" value="Glutathione synthetase ATP-binding domain-like"/>
    <property type="match status" value="1"/>
</dbReference>
<dbReference type="SUPFAM" id="SSF64167">
    <property type="entry name" value="SurE-like"/>
    <property type="match status" value="1"/>
</dbReference>
<feature type="region of interest" description="Disordered" evidence="1">
    <location>
        <begin position="622"/>
        <end position="656"/>
    </location>
</feature>
<dbReference type="GO" id="GO:0016874">
    <property type="term" value="F:ligase activity"/>
    <property type="evidence" value="ECO:0007669"/>
    <property type="project" value="UniProtKB-KW"/>
</dbReference>
<sequence length="887" mass="98976">MRASGAKKNVNGGATFVLLLKLYTRYLCPSFFFYYPSTPPPPPPPPPPLPQTSRSQAQARYLKSPAKMHILVTNDDGPPSPHSSPYVHSLVRTLQDYGHTVSVCLPHTQRSWIGKAHMIGQTVKPLYYRPPGLEHPAAGLVHEDERKDSHGTTHTRPSTVPGTEEWILVDGTPASCVQIGLYHFFKDRGPVDLVVSGPNYGRNSTAVFALSSGTLGGALEAAVCKRRAIALSYAFFTRNHDTEIILKASRQSVRVIEALWKQWPEDGSVDLYSVNVPLLEGLEEGKVLFTGMLQNYWGEGSCFTEVDGSVDGEVEDEERIREGEKRPGEEKPEEVKGLHSHKHFKWSPKFTDVYKSVDEAGPGNDGWAVKEGNTSITPLKANFFQAATHLHGGELQLSPPRSSTFGAESTTTKDTTTTTLPVRPKEESKDAVYALINYGDEYVQPLIQSAISTLLPADSLTLLPTPSDWDATNNADISLSTLLPPNTDSPKILQIMPYESLDFDHAMANPTKTLINSYMIRKALIRKHYLAKTIENYLVKNPDSLLKKHVKRSEAFEVDFAEFLDEALVEAWDLNESMEKNAEVVDPKEREWWILKPGMSDRGQGIRLFSTMEGLQEIFDGWEPESDDEDEDDDDDNDTANKDGDDDDKEDDEEGDGIMTSHLRHFIAQPYIHPPMLLPSLNNRKFHLRVYALTVGAMNVYVYKDILALFSSKPYVFPPTTDPEDLDSHLTNTCLQTSPEYNDSVHRFWDLPSSDLADGKKEKIWEQVKAVTGEVFEAAAREMMIHFQPLEQGFEVWGVDFLVDAEEDVWLLEVNSFPDFKQTGRLTSVVEGFWRAVVETAVRPNTLVIALRKSFSLLGPGRQSIAGGSVNESNEVNGAKGGPKRLE</sequence>
<dbReference type="InterPro" id="IPR002828">
    <property type="entry name" value="SurE-like_Pase/nucleotidase"/>
</dbReference>
<evidence type="ECO:0000256" key="1">
    <source>
        <dbReference type="SAM" id="MobiDB-lite"/>
    </source>
</evidence>